<keyword evidence="4" id="KW-1185">Reference proteome</keyword>
<dbReference type="EMBL" id="JBIAFP010000025">
    <property type="protein sequence ID" value="MFE9229434.1"/>
    <property type="molecule type" value="Genomic_DNA"/>
</dbReference>
<dbReference type="SUPFAM" id="SSF55785">
    <property type="entry name" value="PYP-like sensor domain (PAS domain)"/>
    <property type="match status" value="1"/>
</dbReference>
<proteinExistence type="predicted"/>
<dbReference type="SMART" id="SM00331">
    <property type="entry name" value="PP2C_SIG"/>
    <property type="match status" value="1"/>
</dbReference>
<dbReference type="SMART" id="SM00091">
    <property type="entry name" value="PAS"/>
    <property type="match status" value="1"/>
</dbReference>
<dbReference type="PANTHER" id="PTHR43156">
    <property type="entry name" value="STAGE II SPORULATION PROTEIN E-RELATED"/>
    <property type="match status" value="1"/>
</dbReference>
<dbReference type="PANTHER" id="PTHR43156:SF2">
    <property type="entry name" value="STAGE II SPORULATION PROTEIN E"/>
    <property type="match status" value="1"/>
</dbReference>
<organism evidence="3 4">
    <name type="scientific">Streptomyces massasporeus</name>
    <dbReference type="NCBI Taxonomy" id="67324"/>
    <lineage>
        <taxon>Bacteria</taxon>
        <taxon>Bacillati</taxon>
        <taxon>Actinomycetota</taxon>
        <taxon>Actinomycetes</taxon>
        <taxon>Kitasatosporales</taxon>
        <taxon>Streptomycetaceae</taxon>
        <taxon>Streptomyces</taxon>
    </lineage>
</organism>
<dbReference type="InterPro" id="IPR003018">
    <property type="entry name" value="GAF"/>
</dbReference>
<evidence type="ECO:0000313" key="3">
    <source>
        <dbReference type="EMBL" id="MFE9229434.1"/>
    </source>
</evidence>
<gene>
    <name evidence="3" type="ORF">ACFYM3_33525</name>
</gene>
<evidence type="ECO:0000313" key="4">
    <source>
        <dbReference type="Proteomes" id="UP001601288"/>
    </source>
</evidence>
<sequence length="572" mass="61950">MTGPEHTETVHGLSVPTASVVLAGTLEAIGAGAYVVDEQGCIIAANTRAEQLLGRSADELTGHDAHDLLHRGPQGQLLPRTQCAMRQAFHAGRTAQADEDYFVCADGTLLRISWLITPYDMGGRHAGTLVVFHTPDHDRAPDPLPEPAAQPLSELHRLALLAETTAQLTSTLDVDEALRRLVTLVLPRLADWVVVDLITERDEVWRTVVVHADGDSFTHREDLQGPMPPVPEESPMPLSRALRGVASNLAEPQTYQGAPDSGIAVEQRRLFDATGMHSAAIAPIRSTREVLGALTLGRGENPAPFTPVDLPLIEDIARRAGLALDNARLYQRQRKVAETMQNHLLPQMPGVSGLQMTVRYLPAPDASQVGGDWYDAFPLSDASTALAIGDVVGHDLEAAAGMAQVRNMLRAYAWSQHEPPSRIVERLDEAIQHITDVTMATTIFARIEPADDGHWQLSWTNAGHPPPLLISRDGLAEYLTDGHGILLGTQTGTRRPDATAQLPPGSTLVLYTDGLIEAPRRTLDEGLDQLRQHAAALAHRPLASFTDQLLRRVRPAGNDDDVALLALRIPGN</sequence>
<protein>
    <submittedName>
        <fullName evidence="3">SpoIIE family protein phosphatase</fullName>
    </submittedName>
</protein>
<evidence type="ECO:0000259" key="2">
    <source>
        <dbReference type="PROSITE" id="PS50112"/>
    </source>
</evidence>
<evidence type="ECO:0000256" key="1">
    <source>
        <dbReference type="ARBA" id="ARBA00022801"/>
    </source>
</evidence>
<dbReference type="SUPFAM" id="SSF81606">
    <property type="entry name" value="PP2C-like"/>
    <property type="match status" value="1"/>
</dbReference>
<dbReference type="Gene3D" id="3.30.450.40">
    <property type="match status" value="1"/>
</dbReference>
<dbReference type="InterPro" id="IPR000014">
    <property type="entry name" value="PAS"/>
</dbReference>
<dbReference type="InterPro" id="IPR013656">
    <property type="entry name" value="PAS_4"/>
</dbReference>
<dbReference type="InterPro" id="IPR001932">
    <property type="entry name" value="PPM-type_phosphatase-like_dom"/>
</dbReference>
<dbReference type="Pfam" id="PF08448">
    <property type="entry name" value="PAS_4"/>
    <property type="match status" value="1"/>
</dbReference>
<dbReference type="SMART" id="SM00065">
    <property type="entry name" value="GAF"/>
    <property type="match status" value="1"/>
</dbReference>
<reference evidence="3 4" key="1">
    <citation type="submission" date="2024-10" db="EMBL/GenBank/DDBJ databases">
        <title>The Natural Products Discovery Center: Release of the First 8490 Sequenced Strains for Exploring Actinobacteria Biosynthetic Diversity.</title>
        <authorList>
            <person name="Kalkreuter E."/>
            <person name="Kautsar S.A."/>
            <person name="Yang D."/>
            <person name="Bader C.D."/>
            <person name="Teijaro C.N."/>
            <person name="Fluegel L."/>
            <person name="Davis C.M."/>
            <person name="Simpson J.R."/>
            <person name="Lauterbach L."/>
            <person name="Steele A.D."/>
            <person name="Gui C."/>
            <person name="Meng S."/>
            <person name="Li G."/>
            <person name="Viehrig K."/>
            <person name="Ye F."/>
            <person name="Su P."/>
            <person name="Kiefer A.F."/>
            <person name="Nichols A."/>
            <person name="Cepeda A.J."/>
            <person name="Yan W."/>
            <person name="Fan B."/>
            <person name="Jiang Y."/>
            <person name="Adhikari A."/>
            <person name="Zheng C.-J."/>
            <person name="Schuster L."/>
            <person name="Cowan T.M."/>
            <person name="Smanski M.J."/>
            <person name="Chevrette M.G."/>
            <person name="De Carvalho L.P.S."/>
            <person name="Shen B."/>
        </authorList>
    </citation>
    <scope>NUCLEOTIDE SEQUENCE [LARGE SCALE GENOMIC DNA]</scope>
    <source>
        <strain evidence="3 4">NPDC007066</strain>
    </source>
</reference>
<dbReference type="InterPro" id="IPR036457">
    <property type="entry name" value="PPM-type-like_dom_sf"/>
</dbReference>
<feature type="domain" description="PAS" evidence="2">
    <location>
        <begin position="18"/>
        <end position="88"/>
    </location>
</feature>
<dbReference type="InterPro" id="IPR035965">
    <property type="entry name" value="PAS-like_dom_sf"/>
</dbReference>
<dbReference type="Pfam" id="PF07228">
    <property type="entry name" value="SpoIIE"/>
    <property type="match status" value="1"/>
</dbReference>
<comment type="caution">
    <text evidence="3">The sequence shown here is derived from an EMBL/GenBank/DDBJ whole genome shotgun (WGS) entry which is preliminary data.</text>
</comment>
<dbReference type="Gene3D" id="3.30.450.20">
    <property type="entry name" value="PAS domain"/>
    <property type="match status" value="1"/>
</dbReference>
<dbReference type="PROSITE" id="PS50112">
    <property type="entry name" value="PAS"/>
    <property type="match status" value="1"/>
</dbReference>
<dbReference type="InterPro" id="IPR029016">
    <property type="entry name" value="GAF-like_dom_sf"/>
</dbReference>
<dbReference type="SUPFAM" id="SSF55781">
    <property type="entry name" value="GAF domain-like"/>
    <property type="match status" value="1"/>
</dbReference>
<dbReference type="Gene3D" id="3.60.40.10">
    <property type="entry name" value="PPM-type phosphatase domain"/>
    <property type="match status" value="1"/>
</dbReference>
<dbReference type="RefSeq" id="WP_358286191.1">
    <property type="nucleotide sequence ID" value="NZ_JBEYGJ010000025.1"/>
</dbReference>
<keyword evidence="1" id="KW-0378">Hydrolase</keyword>
<dbReference type="Proteomes" id="UP001601288">
    <property type="component" value="Unassembled WGS sequence"/>
</dbReference>
<dbReference type="CDD" id="cd00130">
    <property type="entry name" value="PAS"/>
    <property type="match status" value="1"/>
</dbReference>
<dbReference type="Pfam" id="PF01590">
    <property type="entry name" value="GAF"/>
    <property type="match status" value="1"/>
</dbReference>
<dbReference type="NCBIfam" id="TIGR00229">
    <property type="entry name" value="sensory_box"/>
    <property type="match status" value="1"/>
</dbReference>
<name>A0ABW6LN00_9ACTN</name>
<accession>A0ABW6LN00</accession>
<dbReference type="InterPro" id="IPR052016">
    <property type="entry name" value="Bact_Sigma-Reg"/>
</dbReference>